<dbReference type="GO" id="GO:0006313">
    <property type="term" value="P:DNA transposition"/>
    <property type="evidence" value="ECO:0007669"/>
    <property type="project" value="InterPro"/>
</dbReference>
<evidence type="ECO:0000256" key="3">
    <source>
        <dbReference type="ARBA" id="ARBA00022578"/>
    </source>
</evidence>
<evidence type="ECO:0000256" key="6">
    <source>
        <dbReference type="SAM" id="MobiDB-lite"/>
    </source>
</evidence>
<reference evidence="7 8" key="1">
    <citation type="submission" date="2020-08" db="EMBL/GenBank/DDBJ databases">
        <title>Genomic Encyclopedia of Type Strains, Phase III (KMG-III): the genomes of soil and plant-associated and newly described type strains.</title>
        <authorList>
            <person name="Whitman W."/>
        </authorList>
    </citation>
    <scope>NUCLEOTIDE SEQUENCE [LARGE SCALE GENOMIC DNA]</scope>
    <source>
        <strain evidence="7 8">CECT 3273</strain>
    </source>
</reference>
<keyword evidence="8" id="KW-1185">Reference proteome</keyword>
<feature type="compositionally biased region" description="Pro residues" evidence="6">
    <location>
        <begin position="96"/>
        <end position="105"/>
    </location>
</feature>
<comment type="caution">
    <text evidence="7">The sequence shown here is derived from an EMBL/GenBank/DDBJ whole genome shotgun (WGS) entry which is preliminary data.</text>
</comment>
<evidence type="ECO:0000256" key="2">
    <source>
        <dbReference type="ARBA" id="ARBA00010961"/>
    </source>
</evidence>
<dbReference type="Pfam" id="PF00872">
    <property type="entry name" value="Transposase_mut"/>
    <property type="match status" value="1"/>
</dbReference>
<dbReference type="GO" id="GO:0003677">
    <property type="term" value="F:DNA binding"/>
    <property type="evidence" value="ECO:0007669"/>
    <property type="project" value="UniProtKB-KW"/>
</dbReference>
<dbReference type="Proteomes" id="UP000579523">
    <property type="component" value="Unassembled WGS sequence"/>
</dbReference>
<dbReference type="InterPro" id="IPR001207">
    <property type="entry name" value="Transposase_mutator"/>
</dbReference>
<keyword evidence="4" id="KW-0238">DNA-binding</keyword>
<proteinExistence type="inferred from homology"/>
<name>A0A7W7PR40_9ACTN</name>
<dbReference type="GO" id="GO:0004803">
    <property type="term" value="F:transposase activity"/>
    <property type="evidence" value="ECO:0007669"/>
    <property type="project" value="InterPro"/>
</dbReference>
<comment type="function">
    <text evidence="1">Required for the transposition of the insertion element.</text>
</comment>
<evidence type="ECO:0000256" key="4">
    <source>
        <dbReference type="ARBA" id="ARBA00023125"/>
    </source>
</evidence>
<accession>A0A7W7PR40</accession>
<dbReference type="EMBL" id="JACHJI010000005">
    <property type="protein sequence ID" value="MBB4899224.1"/>
    <property type="molecule type" value="Genomic_DNA"/>
</dbReference>
<comment type="similarity">
    <text evidence="2">Belongs to the transposase mutator family.</text>
</comment>
<keyword evidence="5" id="KW-0233">DNA recombination</keyword>
<organism evidence="7 8">
    <name type="scientific">Streptomyces griseomycini</name>
    <dbReference type="NCBI Taxonomy" id="66895"/>
    <lineage>
        <taxon>Bacteria</taxon>
        <taxon>Bacillati</taxon>
        <taxon>Actinomycetota</taxon>
        <taxon>Actinomycetes</taxon>
        <taxon>Kitasatosporales</taxon>
        <taxon>Streptomycetaceae</taxon>
        <taxon>Streptomyces</taxon>
    </lineage>
</organism>
<dbReference type="AlphaFoldDB" id="A0A7W7PR40"/>
<evidence type="ECO:0000256" key="1">
    <source>
        <dbReference type="ARBA" id="ARBA00002190"/>
    </source>
</evidence>
<sequence length="105" mass="11907">MLLDAAVDIAAFADLPSAYWKKTWSANPLERLSREIKRRTDVVRVRPDLDALDRLAAAVLAELHDARQVLDRRHLPEASMAELFTTRPAESQPRITPQPEPEQLP</sequence>
<evidence type="ECO:0000313" key="8">
    <source>
        <dbReference type="Proteomes" id="UP000579523"/>
    </source>
</evidence>
<evidence type="ECO:0000256" key="5">
    <source>
        <dbReference type="ARBA" id="ARBA00023172"/>
    </source>
</evidence>
<gene>
    <name evidence="7" type="ORF">FHS37_003284</name>
</gene>
<evidence type="ECO:0000313" key="7">
    <source>
        <dbReference type="EMBL" id="MBB4899224.1"/>
    </source>
</evidence>
<protein>
    <submittedName>
        <fullName evidence="7">Transposase-like protein</fullName>
    </submittedName>
</protein>
<keyword evidence="3" id="KW-0815">Transposition</keyword>
<feature type="region of interest" description="Disordered" evidence="6">
    <location>
        <begin position="82"/>
        <end position="105"/>
    </location>
</feature>